<proteinExistence type="predicted"/>
<comment type="caution">
    <text evidence="1">The sequence shown here is derived from an EMBL/GenBank/DDBJ whole genome shotgun (WGS) entry which is preliminary data.</text>
</comment>
<keyword evidence="2" id="KW-1185">Reference proteome</keyword>
<gene>
    <name evidence="1" type="ORF">PPERSA_03531</name>
</gene>
<reference evidence="1 2" key="1">
    <citation type="journal article" date="2015" name="Sci. Rep.">
        <title>Genome of the facultative scuticociliatosis pathogen Pseudocohnilembus persalinus provides insight into its virulence through horizontal gene transfer.</title>
        <authorList>
            <person name="Xiong J."/>
            <person name="Wang G."/>
            <person name="Cheng J."/>
            <person name="Tian M."/>
            <person name="Pan X."/>
            <person name="Warren A."/>
            <person name="Jiang C."/>
            <person name="Yuan D."/>
            <person name="Miao W."/>
        </authorList>
    </citation>
    <scope>NUCLEOTIDE SEQUENCE [LARGE SCALE GENOMIC DNA]</scope>
    <source>
        <strain evidence="1">36N120E</strain>
    </source>
</reference>
<dbReference type="InParanoid" id="A0A0V0Q8L3"/>
<dbReference type="PANTHER" id="PTHR40535:SF1">
    <property type="entry name" value="CHROMOSOME UNDETERMINED SCAFFOLD_9, WHOLE GENOME SHOTGUN SEQUENCE"/>
    <property type="match status" value="1"/>
</dbReference>
<dbReference type="OrthoDB" id="193045at2759"/>
<dbReference type="EMBL" id="LDAU01000253">
    <property type="protein sequence ID" value="KRW98359.1"/>
    <property type="molecule type" value="Genomic_DNA"/>
</dbReference>
<name>A0A0V0Q8L3_PSEPJ</name>
<dbReference type="PANTHER" id="PTHR40535">
    <property type="entry name" value="CHROMOSOME UNDETERMINED SCAFFOLD_9, WHOLE GENOME SHOTGUN SEQUENCE"/>
    <property type="match status" value="1"/>
</dbReference>
<organism evidence="1 2">
    <name type="scientific">Pseudocohnilembus persalinus</name>
    <name type="common">Ciliate</name>
    <dbReference type="NCBI Taxonomy" id="266149"/>
    <lineage>
        <taxon>Eukaryota</taxon>
        <taxon>Sar</taxon>
        <taxon>Alveolata</taxon>
        <taxon>Ciliophora</taxon>
        <taxon>Intramacronucleata</taxon>
        <taxon>Oligohymenophorea</taxon>
        <taxon>Scuticociliatia</taxon>
        <taxon>Philasterida</taxon>
        <taxon>Pseudocohnilembidae</taxon>
        <taxon>Pseudocohnilembus</taxon>
    </lineage>
</organism>
<evidence type="ECO:0000313" key="2">
    <source>
        <dbReference type="Proteomes" id="UP000054937"/>
    </source>
</evidence>
<accession>A0A0V0Q8L3</accession>
<dbReference type="OMA" id="FDPPTYN"/>
<dbReference type="Proteomes" id="UP000054937">
    <property type="component" value="Unassembled WGS sequence"/>
</dbReference>
<sequence length="238" mass="27782">MDNDQQNLQYLEKQYEGPVVWNCTKREAAKQFAKKELLNPFDTFKNDPYEVQTEESNEMINKILSDENLVCGIKYQDGNRQKYVIDQFLSVQDCEEKGYIVTHQGKCNRCSTLQDLSIYLQTDLTYPVAYCGLLGFSSKDQEKECLMDLGFTEPCAEIWYFNTQNTAKECYKPCMYMLLTKQPFVDENGNLNKCLQCDEDKSGPIFKYFAGRTRRNSGIESEIPRPDQQVYPINQCYY</sequence>
<protein>
    <submittedName>
        <fullName evidence="1">Uncharacterized protein</fullName>
    </submittedName>
</protein>
<evidence type="ECO:0000313" key="1">
    <source>
        <dbReference type="EMBL" id="KRW98359.1"/>
    </source>
</evidence>
<dbReference type="AlphaFoldDB" id="A0A0V0Q8L3"/>